<evidence type="ECO:0000313" key="2">
    <source>
        <dbReference type="Proteomes" id="UP000029833"/>
    </source>
</evidence>
<evidence type="ECO:0000313" key="1">
    <source>
        <dbReference type="EMBL" id="KGM01476.1"/>
    </source>
</evidence>
<reference evidence="1 2" key="1">
    <citation type="submission" date="2013-10" db="EMBL/GenBank/DDBJ databases">
        <authorList>
            <person name="Wang G."/>
            <person name="Zhuang W."/>
        </authorList>
    </citation>
    <scope>NUCLEOTIDE SEQUENCE [LARGE SCALE GENOMIC DNA]</scope>
    <source>
        <strain evidence="1 2">DSM 20118</strain>
    </source>
</reference>
<protein>
    <submittedName>
        <fullName evidence="1">Uncharacterized protein</fullName>
    </submittedName>
</protein>
<name>A0A0A0B8C7_9CELL</name>
<gene>
    <name evidence="1" type="ORF">Q760_01025</name>
</gene>
<dbReference type="Proteomes" id="UP000029833">
    <property type="component" value="Unassembled WGS sequence"/>
</dbReference>
<dbReference type="AlphaFoldDB" id="A0A0A0B8C7"/>
<accession>A0A0A0B8C7</accession>
<organism evidence="1 2">
    <name type="scientific">Cellulomonas cellasea DSM 20118</name>
    <dbReference type="NCBI Taxonomy" id="1408250"/>
    <lineage>
        <taxon>Bacteria</taxon>
        <taxon>Bacillati</taxon>
        <taxon>Actinomycetota</taxon>
        <taxon>Actinomycetes</taxon>
        <taxon>Micrococcales</taxon>
        <taxon>Cellulomonadaceae</taxon>
        <taxon>Cellulomonas</taxon>
    </lineage>
</organism>
<sequence length="37" mass="3820">MTLVCTAHTVPGGRLPSRWRSAAASVDARVGPPEVSS</sequence>
<dbReference type="EMBL" id="AXNT01000103">
    <property type="protein sequence ID" value="KGM01476.1"/>
    <property type="molecule type" value="Genomic_DNA"/>
</dbReference>
<keyword evidence="2" id="KW-1185">Reference proteome</keyword>
<comment type="caution">
    <text evidence="1">The sequence shown here is derived from an EMBL/GenBank/DDBJ whole genome shotgun (WGS) entry which is preliminary data.</text>
</comment>
<proteinExistence type="predicted"/>